<keyword evidence="2" id="KW-1185">Reference proteome</keyword>
<dbReference type="Proteomes" id="UP000023152">
    <property type="component" value="Unassembled WGS sequence"/>
</dbReference>
<comment type="caution">
    <text evidence="1">The sequence shown here is derived from an EMBL/GenBank/DDBJ whole genome shotgun (WGS) entry which is preliminary data.</text>
</comment>
<dbReference type="AlphaFoldDB" id="X6LCJ3"/>
<name>X6LCJ3_RETFI</name>
<evidence type="ECO:0000313" key="1">
    <source>
        <dbReference type="EMBL" id="ETN98831.1"/>
    </source>
</evidence>
<accession>X6LCJ3</accession>
<protein>
    <submittedName>
        <fullName evidence="1">Uncharacterized protein</fullName>
    </submittedName>
</protein>
<gene>
    <name evidence="1" type="ORF">RFI_38656</name>
</gene>
<proteinExistence type="predicted"/>
<dbReference type="EMBL" id="ASPP01045669">
    <property type="protein sequence ID" value="ETN98831.1"/>
    <property type="molecule type" value="Genomic_DNA"/>
</dbReference>
<evidence type="ECO:0000313" key="2">
    <source>
        <dbReference type="Proteomes" id="UP000023152"/>
    </source>
</evidence>
<organism evidence="1 2">
    <name type="scientific">Reticulomyxa filosa</name>
    <dbReference type="NCBI Taxonomy" id="46433"/>
    <lineage>
        <taxon>Eukaryota</taxon>
        <taxon>Sar</taxon>
        <taxon>Rhizaria</taxon>
        <taxon>Retaria</taxon>
        <taxon>Foraminifera</taxon>
        <taxon>Monothalamids</taxon>
        <taxon>Reticulomyxidae</taxon>
        <taxon>Reticulomyxa</taxon>
    </lineage>
</organism>
<reference evidence="1 2" key="1">
    <citation type="journal article" date="2013" name="Curr. Biol.">
        <title>The Genome of the Foraminiferan Reticulomyxa filosa.</title>
        <authorList>
            <person name="Glockner G."/>
            <person name="Hulsmann N."/>
            <person name="Schleicher M."/>
            <person name="Noegel A.A."/>
            <person name="Eichinger L."/>
            <person name="Gallinger C."/>
            <person name="Pawlowski J."/>
            <person name="Sierra R."/>
            <person name="Euteneuer U."/>
            <person name="Pillet L."/>
            <person name="Moustafa A."/>
            <person name="Platzer M."/>
            <person name="Groth M."/>
            <person name="Szafranski K."/>
            <person name="Schliwa M."/>
        </authorList>
    </citation>
    <scope>NUCLEOTIDE SEQUENCE [LARGE SCALE GENOMIC DNA]</scope>
</reference>
<sequence length="137" mass="16301">MTTNMQANKIYRVNNTIKIASPKFSFSPQDKYSLRQSIFGFNWKDPLRLYKAINLRERVLPDGFYVTSMCFDSKDDNLYILNNTNTIHCIALDTGLFNHEREMVWRYIGQEKEEKNIKYNAIRSKSQTEKEKIQKPY</sequence>